<feature type="non-terminal residue" evidence="2">
    <location>
        <position position="92"/>
    </location>
</feature>
<keyword evidence="3" id="KW-1185">Reference proteome</keyword>
<dbReference type="AlphaFoldDB" id="A0A7J7E515"/>
<evidence type="ECO:0000256" key="1">
    <source>
        <dbReference type="SAM" id="MobiDB-lite"/>
    </source>
</evidence>
<evidence type="ECO:0000313" key="3">
    <source>
        <dbReference type="Proteomes" id="UP000551758"/>
    </source>
</evidence>
<comment type="caution">
    <text evidence="2">The sequence shown here is derived from an EMBL/GenBank/DDBJ whole genome shotgun (WGS) entry which is preliminary data.</text>
</comment>
<dbReference type="Proteomes" id="UP000551758">
    <property type="component" value="Unassembled WGS sequence"/>
</dbReference>
<sequence length="92" mass="10423">MGRPSTQGSCPGRNTNTKSYANRKRERESRKHKRGWLLKSALLEMVSCENHLNMEDSLSHWAYVSGRPTIKKNPSSPLYTTLGITTKDTVTE</sequence>
<feature type="compositionally biased region" description="Polar residues" evidence="1">
    <location>
        <begin position="1"/>
        <end position="20"/>
    </location>
</feature>
<evidence type="ECO:0000313" key="2">
    <source>
        <dbReference type="EMBL" id="KAF5910817.1"/>
    </source>
</evidence>
<gene>
    <name evidence="2" type="ORF">HPG69_004907</name>
</gene>
<feature type="region of interest" description="Disordered" evidence="1">
    <location>
        <begin position="1"/>
        <end position="33"/>
    </location>
</feature>
<proteinExistence type="predicted"/>
<dbReference type="EMBL" id="JACDTQ010004070">
    <property type="protein sequence ID" value="KAF5910817.1"/>
    <property type="molecule type" value="Genomic_DNA"/>
</dbReference>
<organism evidence="2 3">
    <name type="scientific">Diceros bicornis minor</name>
    <name type="common">South-central black rhinoceros</name>
    <dbReference type="NCBI Taxonomy" id="77932"/>
    <lineage>
        <taxon>Eukaryota</taxon>
        <taxon>Metazoa</taxon>
        <taxon>Chordata</taxon>
        <taxon>Craniata</taxon>
        <taxon>Vertebrata</taxon>
        <taxon>Euteleostomi</taxon>
        <taxon>Mammalia</taxon>
        <taxon>Eutheria</taxon>
        <taxon>Laurasiatheria</taxon>
        <taxon>Perissodactyla</taxon>
        <taxon>Rhinocerotidae</taxon>
        <taxon>Diceros</taxon>
    </lineage>
</organism>
<accession>A0A7J7E515</accession>
<name>A0A7J7E515_DICBM</name>
<protein>
    <submittedName>
        <fullName evidence="2">Uncharacterized protein</fullName>
    </submittedName>
</protein>
<reference evidence="2 3" key="1">
    <citation type="journal article" date="2020" name="Mol. Biol. Evol.">
        <title>Interspecific Gene Flow and the Evolution of Specialization in Black and White Rhinoceros.</title>
        <authorList>
            <person name="Moodley Y."/>
            <person name="Westbury M.V."/>
            <person name="Russo I.M."/>
            <person name="Gopalakrishnan S."/>
            <person name="Rakotoarivelo A."/>
            <person name="Olsen R.A."/>
            <person name="Prost S."/>
            <person name="Tunstall T."/>
            <person name="Ryder O.A."/>
            <person name="Dalen L."/>
            <person name="Bruford M.W."/>
        </authorList>
    </citation>
    <scope>NUCLEOTIDE SEQUENCE [LARGE SCALE GENOMIC DNA]</scope>
    <source>
        <strain evidence="2">SBR-YM</strain>
        <tissue evidence="2">Skin</tissue>
    </source>
</reference>